<keyword evidence="4" id="KW-1185">Reference proteome</keyword>
<sequence>MLGSPPDDSVRNRRSSGPQFDGPHRPGPGQAGRGPAPVPVPASRGAERGAEPGPRSRRDEAVKTKDRRRTRGGDEPEAEVLDGPEPEIVPVRRLLSAAVAGFALLLGVGLVMGAQTAGVGTGRIPYAVVIFGAQLLYVFATTMALRPPGMKVVAAVGVLAAISADVASIVTDVASVAPLGLIAAGGLVAGVVGQMVRQEGRMNVSESLGSTVVIVLGVVSFATLIVLTRLPAGTQAIVVCLIASGIALSVARLTDVFAPYPRLADQVPRGSAGIVIGAMLGTGVAAVIGRYLVPFTPSQAAMIGMAAAGAAVLADLTIGFAEAGREVAGDAPTMWLARHMQGPLAGFALAAPVAYVISVFFLVPA</sequence>
<feature type="region of interest" description="Disordered" evidence="1">
    <location>
        <begin position="1"/>
        <end position="84"/>
    </location>
</feature>
<keyword evidence="2" id="KW-0472">Membrane</keyword>
<feature type="transmembrane region" description="Helical" evidence="2">
    <location>
        <begin position="208"/>
        <end position="227"/>
    </location>
</feature>
<organism evidence="3 4">
    <name type="scientific">Catellatospora methionotrophica</name>
    <dbReference type="NCBI Taxonomy" id="121620"/>
    <lineage>
        <taxon>Bacteria</taxon>
        <taxon>Bacillati</taxon>
        <taxon>Actinomycetota</taxon>
        <taxon>Actinomycetes</taxon>
        <taxon>Micromonosporales</taxon>
        <taxon>Micromonosporaceae</taxon>
        <taxon>Catellatospora</taxon>
    </lineage>
</organism>
<evidence type="ECO:0000313" key="3">
    <source>
        <dbReference type="EMBL" id="GIG17677.1"/>
    </source>
</evidence>
<feature type="compositionally biased region" description="Basic and acidic residues" evidence="1">
    <location>
        <begin position="45"/>
        <end position="64"/>
    </location>
</feature>
<evidence type="ECO:0000256" key="2">
    <source>
        <dbReference type="SAM" id="Phobius"/>
    </source>
</evidence>
<reference evidence="3" key="1">
    <citation type="submission" date="2021-01" db="EMBL/GenBank/DDBJ databases">
        <title>Whole genome shotgun sequence of Catellatospora methionotrophica NBRC 14553.</title>
        <authorList>
            <person name="Komaki H."/>
            <person name="Tamura T."/>
        </authorList>
    </citation>
    <scope>NUCLEOTIDE SEQUENCE</scope>
    <source>
        <strain evidence="3">NBRC 14553</strain>
    </source>
</reference>
<feature type="transmembrane region" description="Helical" evidence="2">
    <location>
        <begin position="299"/>
        <end position="321"/>
    </location>
</feature>
<feature type="transmembrane region" description="Helical" evidence="2">
    <location>
        <begin position="233"/>
        <end position="251"/>
    </location>
</feature>
<dbReference type="AlphaFoldDB" id="A0A8J3LEB8"/>
<feature type="transmembrane region" description="Helical" evidence="2">
    <location>
        <begin position="152"/>
        <end position="170"/>
    </location>
</feature>
<proteinExistence type="predicted"/>
<keyword evidence="2" id="KW-0812">Transmembrane</keyword>
<keyword evidence="2" id="KW-1133">Transmembrane helix</keyword>
<feature type="transmembrane region" description="Helical" evidence="2">
    <location>
        <begin position="176"/>
        <end position="196"/>
    </location>
</feature>
<evidence type="ECO:0000256" key="1">
    <source>
        <dbReference type="SAM" id="MobiDB-lite"/>
    </source>
</evidence>
<evidence type="ECO:0000313" key="4">
    <source>
        <dbReference type="Proteomes" id="UP000660339"/>
    </source>
</evidence>
<protein>
    <submittedName>
        <fullName evidence="3">Uncharacterized protein</fullName>
    </submittedName>
</protein>
<feature type="transmembrane region" description="Helical" evidence="2">
    <location>
        <begin position="124"/>
        <end position="145"/>
    </location>
</feature>
<dbReference type="EMBL" id="BONJ01000034">
    <property type="protein sequence ID" value="GIG17677.1"/>
    <property type="molecule type" value="Genomic_DNA"/>
</dbReference>
<gene>
    <name evidence="3" type="ORF">Cme02nite_60090</name>
</gene>
<name>A0A8J3LEB8_9ACTN</name>
<accession>A0A8J3LEB8</accession>
<feature type="transmembrane region" description="Helical" evidence="2">
    <location>
        <begin position="272"/>
        <end position="293"/>
    </location>
</feature>
<feature type="transmembrane region" description="Helical" evidence="2">
    <location>
        <begin position="342"/>
        <end position="363"/>
    </location>
</feature>
<feature type="transmembrane region" description="Helical" evidence="2">
    <location>
        <begin position="94"/>
        <end position="112"/>
    </location>
</feature>
<comment type="caution">
    <text evidence="3">The sequence shown here is derived from an EMBL/GenBank/DDBJ whole genome shotgun (WGS) entry which is preliminary data.</text>
</comment>
<dbReference type="Proteomes" id="UP000660339">
    <property type="component" value="Unassembled WGS sequence"/>
</dbReference>
<feature type="compositionally biased region" description="Acidic residues" evidence="1">
    <location>
        <begin position="75"/>
        <end position="84"/>
    </location>
</feature>